<dbReference type="GO" id="GO:0016757">
    <property type="term" value="F:glycosyltransferase activity"/>
    <property type="evidence" value="ECO:0007669"/>
    <property type="project" value="InterPro"/>
</dbReference>
<evidence type="ECO:0000313" key="3">
    <source>
        <dbReference type="Proteomes" id="UP000033977"/>
    </source>
</evidence>
<evidence type="ECO:0000259" key="1">
    <source>
        <dbReference type="Pfam" id="PF00534"/>
    </source>
</evidence>
<dbReference type="Pfam" id="PF00534">
    <property type="entry name" value="Glycos_transf_1"/>
    <property type="match status" value="2"/>
</dbReference>
<dbReference type="InterPro" id="IPR001296">
    <property type="entry name" value="Glyco_trans_1"/>
</dbReference>
<proteinExistence type="predicted"/>
<dbReference type="Proteomes" id="UP000033977">
    <property type="component" value="Unassembled WGS sequence"/>
</dbReference>
<dbReference type="CDD" id="cd03801">
    <property type="entry name" value="GT4_PimA-like"/>
    <property type="match status" value="1"/>
</dbReference>
<protein>
    <recommendedName>
        <fullName evidence="1">Glycosyl transferase family 1 domain-containing protein</fullName>
    </recommendedName>
</protein>
<dbReference type="PANTHER" id="PTHR12526">
    <property type="entry name" value="GLYCOSYLTRANSFERASE"/>
    <property type="match status" value="1"/>
</dbReference>
<dbReference type="Gene3D" id="3.40.50.2000">
    <property type="entry name" value="Glycogen Phosphorylase B"/>
    <property type="match status" value="3"/>
</dbReference>
<dbReference type="AlphaFoldDB" id="A0A0G1IBX7"/>
<dbReference type="PATRIC" id="fig|1618652.3.peg.884"/>
<evidence type="ECO:0000313" key="2">
    <source>
        <dbReference type="EMBL" id="KKT56313.1"/>
    </source>
</evidence>
<organism evidence="2 3">
    <name type="scientific">Candidatus Giovannonibacteria bacterium GW2011_GWB1_44_23</name>
    <dbReference type="NCBI Taxonomy" id="1618652"/>
    <lineage>
        <taxon>Bacteria</taxon>
        <taxon>Candidatus Giovannoniibacteriota</taxon>
    </lineage>
</organism>
<reference evidence="2 3" key="1">
    <citation type="journal article" date="2015" name="Nature">
        <title>rRNA introns, odd ribosomes, and small enigmatic genomes across a large radiation of phyla.</title>
        <authorList>
            <person name="Brown C.T."/>
            <person name="Hug L.A."/>
            <person name="Thomas B.C."/>
            <person name="Sharon I."/>
            <person name="Castelle C.J."/>
            <person name="Singh A."/>
            <person name="Wilkins M.J."/>
            <person name="Williams K.H."/>
            <person name="Banfield J.F."/>
        </authorList>
    </citation>
    <scope>NUCLEOTIDE SEQUENCE [LARGE SCALE GENOMIC DNA]</scope>
</reference>
<sequence>MDLVVSAEKVEQPPLLPNDNNELHVAVSSLSIGGAERIVIDWATRIYPRWKTNLIVLRDREKEWPVPSFIRVMRLHNKQRIEQLRSVGKKIAASNNPICVCHLLNKKERDALAESGVYAIPVLHNAKAGWLEDVSCISGAPYAIAVSDACARDLRENGWDGPVSVIRHIPPLKKFAPDARERFRKSWNVPQNATVIGMVGAVKPQKNYLFALRVLKTLLKYRDAYLVIIGGPVNKENGRASWEEVVGEVHSLGLRSKVAMPGFIPNAALCLPAFDVILNTSRYEGLSIATLEALIHGLPVVASKVGGQGELGGDALILIPEGASVEQWVSALEKSFYKKFSRPKWASFSAHKLWTLASLAKPVATNGKILFVTANLNSGGAQRSLVNLSKSLKGKLQLKIVVAGNTTTSYFYEELKKANVKVMRAADSWDAFSYSENIVREICQEQIGTVCFWNVDARVKLLLVKTLGFSEVRFIDVSPGDYLFDEMGSTTEFQQMISFTKSDYYKRLDKLVTKYHGLGPRECCGKTVVIQNGVPKPPNVKTDYAIRGAPRIVVNGRIAPSKFILEIIAAAKLLWEKIPLAELHFFGAAEHYHRDYARAVFELAEPEIGKRIFFHGLNFEVVSELADFDGCVVLGQNQGCPNSLLEALSVGLPAIANDDGGAREQVAHRRTGFLIKNRDPKELADALLKILTDRRLAQELGLAGRAHVETQFSMEEMCKKYTSLFGTQALEVNTFWERVCRKTSSWFSKQTTIEKEELQWR</sequence>
<dbReference type="SUPFAM" id="SSF53756">
    <property type="entry name" value="UDP-Glycosyltransferase/glycogen phosphorylase"/>
    <property type="match status" value="2"/>
</dbReference>
<feature type="domain" description="Glycosyl transferase family 1" evidence="1">
    <location>
        <begin position="549"/>
        <end position="705"/>
    </location>
</feature>
<gene>
    <name evidence="2" type="ORF">UW49_C0015G0003</name>
</gene>
<accession>A0A0G1IBX7</accession>
<comment type="caution">
    <text evidence="2">The sequence shown here is derived from an EMBL/GenBank/DDBJ whole genome shotgun (WGS) entry which is preliminary data.</text>
</comment>
<feature type="domain" description="Glycosyl transferase family 1" evidence="1">
    <location>
        <begin position="180"/>
        <end position="334"/>
    </location>
</feature>
<dbReference type="EMBL" id="LCIN01000015">
    <property type="protein sequence ID" value="KKT56313.1"/>
    <property type="molecule type" value="Genomic_DNA"/>
</dbReference>
<name>A0A0G1IBX7_9BACT</name>